<dbReference type="Proteomes" id="UP001056384">
    <property type="component" value="Chromosome 9"/>
</dbReference>
<keyword evidence="3" id="KW-0805">Transcription regulation</keyword>
<dbReference type="InterPro" id="IPR007219">
    <property type="entry name" value="XnlR_reg_dom"/>
</dbReference>
<keyword evidence="6" id="KW-0175">Coiled coil</keyword>
<evidence type="ECO:0000256" key="5">
    <source>
        <dbReference type="ARBA" id="ARBA00023242"/>
    </source>
</evidence>
<feature type="coiled-coil region" evidence="6">
    <location>
        <begin position="125"/>
        <end position="159"/>
    </location>
</feature>
<dbReference type="Pfam" id="PF04082">
    <property type="entry name" value="Fungal_trans"/>
    <property type="match status" value="1"/>
</dbReference>
<dbReference type="CDD" id="cd12148">
    <property type="entry name" value="fungal_TF_MHR"/>
    <property type="match status" value="1"/>
</dbReference>
<dbReference type="PANTHER" id="PTHR47338">
    <property type="entry name" value="ZN(II)2CYS6 TRANSCRIPTION FACTOR (EUROFUNG)-RELATED"/>
    <property type="match status" value="1"/>
</dbReference>
<dbReference type="EMBL" id="CP099426">
    <property type="protein sequence ID" value="USW57166.1"/>
    <property type="molecule type" value="Genomic_DNA"/>
</dbReference>
<keyword evidence="4" id="KW-0804">Transcription</keyword>
<keyword evidence="9" id="KW-1185">Reference proteome</keyword>
<sequence length="879" mass="99326">MSSNNRAEPGDDKGSNEAASAELFSHRLYCVKPGDEPEPLEEPVSRLVAVDDPDVPKIALVMDDQLCEAFYAALGAWNDAQIDAREHQAKLLRLQMFMRYAQKGIWTTEAKCADIEQDHTKQCELSLLVRRCNEYKLMLNDAEDEVEFLDQQLAESERSAKEWLDYTFVMIQEVCIAKGTMQPDPEDITIEPAFLSRWSVPEGDSSLRDLPVVEAKAANELICAKIELQAAQRDFDNRKTIPYEYYADPQEQVDYDLQRLQQNMNLTQDLVQAEKRVADAKAQRRRQCNRISASDQSSALQDREQDSRYLSGVCESLQGPDNQTAVCQWLQSLPNVLLVEELEPTEVDQWEFRSICIEDSRSMVDEGRGRDRIDAYKKASEELRIAAFEDLLDTYFATFHNQPYSFFHEPMLKERAIQLDLPDYLVGAIAALAIRFSQDVIWTGVQAEAGRGFARSSWETIARLDVDSDESCSHEIVQATTLLFIYDFVEGRQRGAWVKLGLAVRVSQSLSLMDEPSAKLSYAEQEERRRTFCNTAEDTEGLAAYTATQTVNLLPPSPLARVLIVASVLSRCSMYAIKKLEMDSQLPPWDAGSEYQKISSALLHLESQLGFEQPLREVSQMYEDATTASQHSTEPILFSNILFHLCQCLLTHFCLLSQRLNYTLQKPPLTFLRLSLQSNFTHAIALSDVLQQGIQLGCPVRGSFTGYAALISGTILAVHGGAQAVRGQQESKLQLESILRFLQRQSVYWPNHTSIVLCWYNALVEFQNTSFQFEPLLSNLETPVTYSAEVIEKMALLTDYGALSDQKRHTKVLFDSSETADQAIHESLQPNDEMLSSYDVTDFDLSDFWPADEATPGELQVMSEGAIPWSEISSQWNSA</sequence>
<dbReference type="PANTHER" id="PTHR47338:SF4">
    <property type="entry name" value="ZN(II)2CYS6 TRANSCRIPTION FACTOR (EUROFUNG)"/>
    <property type="match status" value="1"/>
</dbReference>
<evidence type="ECO:0000313" key="9">
    <source>
        <dbReference type="Proteomes" id="UP001056384"/>
    </source>
</evidence>
<evidence type="ECO:0000256" key="6">
    <source>
        <dbReference type="SAM" id="Coils"/>
    </source>
</evidence>
<accession>A0A9Q9EMV9</accession>
<dbReference type="GO" id="GO:0006351">
    <property type="term" value="P:DNA-templated transcription"/>
    <property type="evidence" value="ECO:0007669"/>
    <property type="project" value="InterPro"/>
</dbReference>
<dbReference type="GO" id="GO:0008270">
    <property type="term" value="F:zinc ion binding"/>
    <property type="evidence" value="ECO:0007669"/>
    <property type="project" value="InterPro"/>
</dbReference>
<comment type="subcellular location">
    <subcellularLocation>
        <location evidence="1">Nucleus</location>
    </subcellularLocation>
</comment>
<dbReference type="AlphaFoldDB" id="A0A9Q9EMV9"/>
<evidence type="ECO:0000256" key="4">
    <source>
        <dbReference type="ARBA" id="ARBA00023163"/>
    </source>
</evidence>
<dbReference type="GO" id="GO:0000981">
    <property type="term" value="F:DNA-binding transcription factor activity, RNA polymerase II-specific"/>
    <property type="evidence" value="ECO:0007669"/>
    <property type="project" value="InterPro"/>
</dbReference>
<protein>
    <recommendedName>
        <fullName evidence="7">Xylanolytic transcriptional activator regulatory domain-containing protein</fullName>
    </recommendedName>
</protein>
<dbReference type="InterPro" id="IPR050815">
    <property type="entry name" value="TF_fung"/>
</dbReference>
<evidence type="ECO:0000256" key="3">
    <source>
        <dbReference type="ARBA" id="ARBA00023015"/>
    </source>
</evidence>
<reference evidence="8" key="1">
    <citation type="submission" date="2022-06" db="EMBL/GenBank/DDBJ databases">
        <title>Complete genome sequences of two strains of the flax pathogen Septoria linicola.</title>
        <authorList>
            <person name="Lapalu N."/>
            <person name="Simon A."/>
            <person name="Demenou B."/>
            <person name="Paumier D."/>
            <person name="Guillot M.-P."/>
            <person name="Gout L."/>
            <person name="Valade R."/>
        </authorList>
    </citation>
    <scope>NUCLEOTIDE SEQUENCE</scope>
    <source>
        <strain evidence="8">SE15195</strain>
    </source>
</reference>
<evidence type="ECO:0000259" key="7">
    <source>
        <dbReference type="Pfam" id="PF04082"/>
    </source>
</evidence>
<gene>
    <name evidence="8" type="ORF">Slin15195_G104850</name>
</gene>
<organism evidence="8 9">
    <name type="scientific">Septoria linicola</name>
    <dbReference type="NCBI Taxonomy" id="215465"/>
    <lineage>
        <taxon>Eukaryota</taxon>
        <taxon>Fungi</taxon>
        <taxon>Dikarya</taxon>
        <taxon>Ascomycota</taxon>
        <taxon>Pezizomycotina</taxon>
        <taxon>Dothideomycetes</taxon>
        <taxon>Dothideomycetidae</taxon>
        <taxon>Mycosphaerellales</taxon>
        <taxon>Mycosphaerellaceae</taxon>
        <taxon>Septoria</taxon>
    </lineage>
</organism>
<feature type="coiled-coil region" evidence="6">
    <location>
        <begin position="257"/>
        <end position="290"/>
    </location>
</feature>
<name>A0A9Q9EMV9_9PEZI</name>
<dbReference type="GO" id="GO:0005634">
    <property type="term" value="C:nucleus"/>
    <property type="evidence" value="ECO:0007669"/>
    <property type="project" value="UniProtKB-SubCell"/>
</dbReference>
<proteinExistence type="predicted"/>
<evidence type="ECO:0000256" key="2">
    <source>
        <dbReference type="ARBA" id="ARBA00022723"/>
    </source>
</evidence>
<keyword evidence="5" id="KW-0539">Nucleus</keyword>
<keyword evidence="2" id="KW-0479">Metal-binding</keyword>
<evidence type="ECO:0000313" key="8">
    <source>
        <dbReference type="EMBL" id="USW57166.1"/>
    </source>
</evidence>
<evidence type="ECO:0000256" key="1">
    <source>
        <dbReference type="ARBA" id="ARBA00004123"/>
    </source>
</evidence>
<dbReference type="GO" id="GO:0003677">
    <property type="term" value="F:DNA binding"/>
    <property type="evidence" value="ECO:0007669"/>
    <property type="project" value="InterPro"/>
</dbReference>
<feature type="domain" description="Xylanolytic transcriptional activator regulatory" evidence="7">
    <location>
        <begin position="392"/>
        <end position="533"/>
    </location>
</feature>